<comment type="caution">
    <text evidence="1">The sequence shown here is derived from an EMBL/GenBank/DDBJ whole genome shotgun (WGS) entry which is preliminary data.</text>
</comment>
<accession>A0A0V0QEX9</accession>
<name>A0A0V0QEX9_PSEPJ</name>
<dbReference type="OMA" id="NQSEMAH"/>
<sequence length="320" mass="37751">MKNKYLPEKPNTIFYNNASYVLNKGQNDDNRYKNNDFYNKQEQILKYDLQTKNSPSQNQHNKYLTNQQKVYEYLQQDGSEVGLYQTDRNLNQREQKQNLPGRQKNYSSIQLNNGSLSNRSTIFDSESLQQKLILNQHKKLNIANKVTDGNSMVNMYNSAVLQDVRPFYENQNLRSVAQYCINKSDYNNIDKKLYQKVAALEDYEIGERKKLSKLNGHYFSSLPNRNLEKEKNNINVLVKEARNFALANDQDIDHMKNITYKLNNYLEKVKQIKDLKKAASYKKAVEKRIHSQIAPERKIKLTELLINDREKQQDKLRGKY</sequence>
<keyword evidence="2" id="KW-1185">Reference proteome</keyword>
<evidence type="ECO:0000313" key="2">
    <source>
        <dbReference type="Proteomes" id="UP000054937"/>
    </source>
</evidence>
<dbReference type="Proteomes" id="UP000054937">
    <property type="component" value="Unassembled WGS sequence"/>
</dbReference>
<gene>
    <name evidence="1" type="ORF">PPERSA_02995</name>
</gene>
<proteinExistence type="predicted"/>
<dbReference type="EMBL" id="LDAU01000182">
    <property type="protein sequence ID" value="KRX00735.1"/>
    <property type="molecule type" value="Genomic_DNA"/>
</dbReference>
<dbReference type="InParanoid" id="A0A0V0QEX9"/>
<reference evidence="1 2" key="1">
    <citation type="journal article" date="2015" name="Sci. Rep.">
        <title>Genome of the facultative scuticociliatosis pathogen Pseudocohnilembus persalinus provides insight into its virulence through horizontal gene transfer.</title>
        <authorList>
            <person name="Xiong J."/>
            <person name="Wang G."/>
            <person name="Cheng J."/>
            <person name="Tian M."/>
            <person name="Pan X."/>
            <person name="Warren A."/>
            <person name="Jiang C."/>
            <person name="Yuan D."/>
            <person name="Miao W."/>
        </authorList>
    </citation>
    <scope>NUCLEOTIDE SEQUENCE [LARGE SCALE GENOMIC DNA]</scope>
    <source>
        <strain evidence="1">36N120E</strain>
    </source>
</reference>
<organism evidence="1 2">
    <name type="scientific">Pseudocohnilembus persalinus</name>
    <name type="common">Ciliate</name>
    <dbReference type="NCBI Taxonomy" id="266149"/>
    <lineage>
        <taxon>Eukaryota</taxon>
        <taxon>Sar</taxon>
        <taxon>Alveolata</taxon>
        <taxon>Ciliophora</taxon>
        <taxon>Intramacronucleata</taxon>
        <taxon>Oligohymenophorea</taxon>
        <taxon>Scuticociliatia</taxon>
        <taxon>Philasterida</taxon>
        <taxon>Pseudocohnilembidae</taxon>
        <taxon>Pseudocohnilembus</taxon>
    </lineage>
</organism>
<dbReference type="AlphaFoldDB" id="A0A0V0QEX9"/>
<protein>
    <submittedName>
        <fullName evidence="1">Uncharacterized protein</fullName>
    </submittedName>
</protein>
<evidence type="ECO:0000313" key="1">
    <source>
        <dbReference type="EMBL" id="KRX00735.1"/>
    </source>
</evidence>